<feature type="domain" description="RXLR phytopathogen effector protein WY-domain" evidence="3">
    <location>
        <begin position="223"/>
        <end position="272"/>
    </location>
</feature>
<dbReference type="EMBL" id="WSZM01000033">
    <property type="protein sequence ID" value="KAF4046019.1"/>
    <property type="molecule type" value="Genomic_DNA"/>
</dbReference>
<keyword evidence="2" id="KW-0732">Signal</keyword>
<dbReference type="AlphaFoldDB" id="A0A833TLH7"/>
<accession>A0A833TLH7</accession>
<feature type="signal peptide" evidence="2">
    <location>
        <begin position="1"/>
        <end position="24"/>
    </location>
</feature>
<dbReference type="Proteomes" id="UP000704712">
    <property type="component" value="Unassembled WGS sequence"/>
</dbReference>
<evidence type="ECO:0000256" key="1">
    <source>
        <dbReference type="SAM" id="MobiDB-lite"/>
    </source>
</evidence>
<dbReference type="InterPro" id="IPR040786">
    <property type="entry name" value="RXLR_WY"/>
</dbReference>
<feature type="compositionally biased region" description="Low complexity" evidence="1">
    <location>
        <begin position="43"/>
        <end position="53"/>
    </location>
</feature>
<feature type="domain" description="RXLR phytopathogen effector protein WY-domain" evidence="3">
    <location>
        <begin position="123"/>
        <end position="171"/>
    </location>
</feature>
<keyword evidence="6" id="KW-1185">Reference proteome</keyword>
<dbReference type="Pfam" id="PF18634">
    <property type="entry name" value="RXLR_WY"/>
    <property type="match status" value="2"/>
</dbReference>
<comment type="caution">
    <text evidence="4">The sequence shown here is derived from an EMBL/GenBank/DDBJ whole genome shotgun (WGS) entry which is preliminary data.</text>
</comment>
<evidence type="ECO:0000313" key="4">
    <source>
        <dbReference type="EMBL" id="KAF4046019.1"/>
    </source>
</evidence>
<protein>
    <recommendedName>
        <fullName evidence="3">RXLR phytopathogen effector protein WY-domain domain-containing protein</fullName>
    </recommendedName>
</protein>
<name>A0A833TLH7_PHYIN</name>
<dbReference type="EMBL" id="JAACNO010002751">
    <property type="protein sequence ID" value="KAF4131035.1"/>
    <property type="molecule type" value="Genomic_DNA"/>
</dbReference>
<feature type="region of interest" description="Disordered" evidence="1">
    <location>
        <begin position="43"/>
        <end position="69"/>
    </location>
</feature>
<gene>
    <name evidence="4" type="ORF">GN244_ATG01578</name>
    <name evidence="5" type="ORF">GN958_ATG19767</name>
</gene>
<evidence type="ECO:0000256" key="2">
    <source>
        <dbReference type="SAM" id="SignalP"/>
    </source>
</evidence>
<evidence type="ECO:0000313" key="5">
    <source>
        <dbReference type="EMBL" id="KAF4131035.1"/>
    </source>
</evidence>
<reference evidence="4" key="1">
    <citation type="submission" date="2020-04" db="EMBL/GenBank/DDBJ databases">
        <title>Hybrid Assembly of Korean Phytophthora infestans isolates.</title>
        <authorList>
            <person name="Prokchorchik M."/>
            <person name="Lee Y."/>
            <person name="Seo J."/>
            <person name="Cho J.-H."/>
            <person name="Park Y.-E."/>
            <person name="Jang D.-C."/>
            <person name="Im J.-S."/>
            <person name="Choi J.-G."/>
            <person name="Park H.-J."/>
            <person name="Lee G.-B."/>
            <person name="Lee Y.-G."/>
            <person name="Hong S.-Y."/>
            <person name="Cho K."/>
            <person name="Sohn K.H."/>
        </authorList>
    </citation>
    <scope>NUCLEOTIDE SEQUENCE</scope>
    <source>
        <strain evidence="4">KR_1_A1</strain>
        <strain evidence="5">KR_2_A2</strain>
    </source>
</reference>
<organism evidence="4 6">
    <name type="scientific">Phytophthora infestans</name>
    <name type="common">Potato late blight agent</name>
    <name type="synonym">Botrytis infestans</name>
    <dbReference type="NCBI Taxonomy" id="4787"/>
    <lineage>
        <taxon>Eukaryota</taxon>
        <taxon>Sar</taxon>
        <taxon>Stramenopiles</taxon>
        <taxon>Oomycota</taxon>
        <taxon>Peronosporomycetes</taxon>
        <taxon>Peronosporales</taxon>
        <taxon>Peronosporaceae</taxon>
        <taxon>Phytophthora</taxon>
    </lineage>
</organism>
<dbReference type="Proteomes" id="UP000602510">
    <property type="component" value="Unassembled WGS sequence"/>
</dbReference>
<evidence type="ECO:0000313" key="6">
    <source>
        <dbReference type="Proteomes" id="UP000602510"/>
    </source>
</evidence>
<feature type="chain" id="PRO_5036239832" description="RXLR phytopathogen effector protein WY-domain domain-containing protein" evidence="2">
    <location>
        <begin position="25"/>
        <end position="300"/>
    </location>
</feature>
<sequence length="300" mass="34641">MSLQCLILALGLLIFAARNNTCLGQSFPSLRVVPHVAAAAPTSSRSLRSTSPTNETSIGDQDKEERAQGKRISAVTENLAYKLGLKAQIKPEAFFTRIHFSETVGKLDDSTEFMRWLQYVLKYRNKMGETSFSDAKFAALLRNAKPDEEVLELLQSLRRVDGMKDLVDRLQTYFFKMYPSIHNMMNEAWLNTRQNPRELFNLVLPPNGFQDQYLIQWLRYTEMYKTAMGVDSFPIYQMNDLFLRHWSIPSLVERLQSIKKIPDLEKLAESMQAQVFQVLYARATPKDFQHFLYVTTGDEE</sequence>
<proteinExistence type="predicted"/>
<evidence type="ECO:0000259" key="3">
    <source>
        <dbReference type="Pfam" id="PF18634"/>
    </source>
</evidence>